<keyword evidence="2" id="KW-1185">Reference proteome</keyword>
<gene>
    <name evidence="1" type="ORF">CA264_05470</name>
</gene>
<accession>A0A1X9YPY4</accession>
<dbReference type="Proteomes" id="UP000266292">
    <property type="component" value="Chromosome"/>
</dbReference>
<dbReference type="AlphaFoldDB" id="A0A1X9YPY4"/>
<dbReference type="KEGG" id="pact:CA264_05470"/>
<evidence type="ECO:0000313" key="2">
    <source>
        <dbReference type="Proteomes" id="UP000266292"/>
    </source>
</evidence>
<evidence type="ECO:0000313" key="1">
    <source>
        <dbReference type="EMBL" id="ARS34933.1"/>
    </source>
</evidence>
<organism evidence="1 2">
    <name type="scientific">Pontibacter actiniarum</name>
    <dbReference type="NCBI Taxonomy" id="323450"/>
    <lineage>
        <taxon>Bacteria</taxon>
        <taxon>Pseudomonadati</taxon>
        <taxon>Bacteroidota</taxon>
        <taxon>Cytophagia</taxon>
        <taxon>Cytophagales</taxon>
        <taxon>Hymenobacteraceae</taxon>
        <taxon>Pontibacter</taxon>
    </lineage>
</organism>
<sequence length="152" mass="17750">MTDIIHGREEILALLRSLKADRQPAFGIMTPQHMVEHLAFTVRFSNGKLPQQLYYREEKAQKFKQYTIYSDREMVPGFRAPMLTEALSPLAHADLPEAIEALGRELEAFDSFFLLHPDEKPVNPTMGALTYQEWVTFHNKHFRHHLRQYNLA</sequence>
<proteinExistence type="predicted"/>
<dbReference type="OrthoDB" id="2599194at2"/>
<dbReference type="RefSeq" id="WP_025605296.1">
    <property type="nucleotide sequence ID" value="NZ_CP021235.1"/>
</dbReference>
<reference evidence="2" key="1">
    <citation type="submission" date="2017-05" db="EMBL/GenBank/DDBJ databases">
        <authorList>
            <person name="Ray J."/>
            <person name="Price M."/>
            <person name="Deutschbauer A."/>
        </authorList>
    </citation>
    <scope>NUCLEOTIDE SEQUENCE [LARGE SCALE GENOMIC DNA]</scope>
    <source>
        <strain evidence="2">DSM 19842</strain>
    </source>
</reference>
<dbReference type="STRING" id="709015.GCA_000472485_01091"/>
<protein>
    <recommendedName>
        <fullName evidence="3">DUF1569 domain-containing protein</fullName>
    </recommendedName>
</protein>
<name>A0A1X9YPY4_9BACT</name>
<evidence type="ECO:0008006" key="3">
    <source>
        <dbReference type="Google" id="ProtNLM"/>
    </source>
</evidence>
<dbReference type="EMBL" id="CP021235">
    <property type="protein sequence ID" value="ARS34933.1"/>
    <property type="molecule type" value="Genomic_DNA"/>
</dbReference>
<dbReference type="InterPro" id="IPR034660">
    <property type="entry name" value="DinB/YfiT-like"/>
</dbReference>
<dbReference type="Gene3D" id="1.20.120.450">
    <property type="entry name" value="dinb family like domain"/>
    <property type="match status" value="1"/>
</dbReference>